<evidence type="ECO:0000259" key="5">
    <source>
        <dbReference type="PROSITE" id="PS51559"/>
    </source>
</evidence>
<organism evidence="6 7">
    <name type="scientific">Clydaea vesicula</name>
    <dbReference type="NCBI Taxonomy" id="447962"/>
    <lineage>
        <taxon>Eukaryota</taxon>
        <taxon>Fungi</taxon>
        <taxon>Fungi incertae sedis</taxon>
        <taxon>Chytridiomycota</taxon>
        <taxon>Chytridiomycota incertae sedis</taxon>
        <taxon>Chytridiomycetes</taxon>
        <taxon>Lobulomycetales</taxon>
        <taxon>Lobulomycetaceae</taxon>
        <taxon>Clydaea</taxon>
    </lineage>
</organism>
<evidence type="ECO:0000256" key="1">
    <source>
        <dbReference type="ARBA" id="ARBA00022603"/>
    </source>
</evidence>
<evidence type="ECO:0000313" key="7">
    <source>
        <dbReference type="Proteomes" id="UP001211065"/>
    </source>
</evidence>
<accession>A0AAD5XX46</accession>
<dbReference type="InterPro" id="IPR029063">
    <property type="entry name" value="SAM-dependent_MTases_sf"/>
</dbReference>
<dbReference type="Pfam" id="PF12796">
    <property type="entry name" value="Ank_2"/>
    <property type="match status" value="1"/>
</dbReference>
<dbReference type="PANTHER" id="PTHR32379">
    <property type="entry name" value="GUANIDINOACETATE N-METHYLTRANSFERASE"/>
    <property type="match status" value="1"/>
</dbReference>
<dbReference type="InterPro" id="IPR002110">
    <property type="entry name" value="Ankyrin_rpt"/>
</dbReference>
<keyword evidence="2" id="KW-0808">Transferase</keyword>
<dbReference type="InterPro" id="IPR026480">
    <property type="entry name" value="RMT2_dom"/>
</dbReference>
<dbReference type="PROSITE" id="PS51559">
    <property type="entry name" value="SAM_RMT2"/>
    <property type="match status" value="1"/>
</dbReference>
<evidence type="ECO:0000256" key="2">
    <source>
        <dbReference type="ARBA" id="ARBA00022679"/>
    </source>
</evidence>
<comment type="caution">
    <text evidence="6">The sequence shown here is derived from an EMBL/GenBank/DDBJ whole genome shotgun (WGS) entry which is preliminary data.</text>
</comment>
<dbReference type="GO" id="GO:0005634">
    <property type="term" value="C:nucleus"/>
    <property type="evidence" value="ECO:0007669"/>
    <property type="project" value="TreeGrafter"/>
</dbReference>
<dbReference type="SUPFAM" id="SSF53335">
    <property type="entry name" value="S-adenosyl-L-methionine-dependent methyltransferases"/>
    <property type="match status" value="1"/>
</dbReference>
<evidence type="ECO:0000256" key="3">
    <source>
        <dbReference type="ARBA" id="ARBA00022691"/>
    </source>
</evidence>
<dbReference type="PROSITE" id="PS50297">
    <property type="entry name" value="ANK_REP_REGION"/>
    <property type="match status" value="1"/>
</dbReference>
<dbReference type="SUPFAM" id="SSF48403">
    <property type="entry name" value="Ankyrin repeat"/>
    <property type="match status" value="1"/>
</dbReference>
<feature type="repeat" description="ANK" evidence="4">
    <location>
        <begin position="33"/>
        <end position="54"/>
    </location>
</feature>
<dbReference type="InterPro" id="IPR036770">
    <property type="entry name" value="Ankyrin_rpt-contain_sf"/>
</dbReference>
<keyword evidence="4" id="KW-0040">ANK repeat</keyword>
<gene>
    <name evidence="6" type="ORF">HK099_001173</name>
</gene>
<keyword evidence="7" id="KW-1185">Reference proteome</keyword>
<evidence type="ECO:0000313" key="6">
    <source>
        <dbReference type="EMBL" id="KAJ3204370.1"/>
    </source>
</evidence>
<name>A0AAD5XX46_9FUNG</name>
<sequence>MDFLTACGRENLTIQELKELIIDEQTIWVLDEFGNTALHYACKAGNLDIVKALIGTYKIPWNVVNNELVSAGQIAKSAGHNECYEYMVSEGCRAEFILGVLARSKVGEEKEEKISNVDYLNSKIEYTEDGKNLKGGFDTSEGVMMEWEKGLMKKHADIIEILNVGFGLGLIDTFIQESLPKRHTIIEAHPDVYNFMLKNGWDKKLNVEIKFGRWQDVIEDIGCFDGIFFDTFGENYDDLKQFLDHVPNLLKDENSVLSFFNGLAGTNSFFHDVYCRILSMDLQELGLSTEYIEEDVPKEIDEDGTWKNISRRYFSLDKYRLPVCKLDY</sequence>
<dbReference type="PANTHER" id="PTHR32379:SF1">
    <property type="entry name" value="GUANIDINOACETATE N-METHYLTRANSFERASE"/>
    <property type="match status" value="1"/>
</dbReference>
<dbReference type="Gene3D" id="1.25.40.20">
    <property type="entry name" value="Ankyrin repeat-containing domain"/>
    <property type="match status" value="1"/>
</dbReference>
<dbReference type="Gene3D" id="3.40.50.150">
    <property type="entry name" value="Vaccinia Virus protein VP39"/>
    <property type="match status" value="1"/>
</dbReference>
<proteinExistence type="predicted"/>
<dbReference type="GO" id="GO:0032259">
    <property type="term" value="P:methylation"/>
    <property type="evidence" value="ECO:0007669"/>
    <property type="project" value="UniProtKB-KW"/>
</dbReference>
<dbReference type="PROSITE" id="PS50088">
    <property type="entry name" value="ANK_REPEAT"/>
    <property type="match status" value="1"/>
</dbReference>
<keyword evidence="1" id="KW-0489">Methyltransferase</keyword>
<dbReference type="SMART" id="SM00248">
    <property type="entry name" value="ANK"/>
    <property type="match status" value="1"/>
</dbReference>
<protein>
    <recommendedName>
        <fullName evidence="5">RMT2 domain-containing protein</fullName>
    </recommendedName>
</protein>
<reference evidence="6" key="1">
    <citation type="submission" date="2020-05" db="EMBL/GenBank/DDBJ databases">
        <title>Phylogenomic resolution of chytrid fungi.</title>
        <authorList>
            <person name="Stajich J.E."/>
            <person name="Amses K."/>
            <person name="Simmons R."/>
            <person name="Seto K."/>
            <person name="Myers J."/>
            <person name="Bonds A."/>
            <person name="Quandt C.A."/>
            <person name="Barry K."/>
            <person name="Liu P."/>
            <person name="Grigoriev I."/>
            <person name="Longcore J.E."/>
            <person name="James T.Y."/>
        </authorList>
    </citation>
    <scope>NUCLEOTIDE SEQUENCE</scope>
    <source>
        <strain evidence="6">JEL0476</strain>
    </source>
</reference>
<dbReference type="InterPro" id="IPR051038">
    <property type="entry name" value="RMT2/GAMT_Mtase"/>
</dbReference>
<dbReference type="GO" id="GO:0019702">
    <property type="term" value="F:protein arginine N5-methyltransferase activity"/>
    <property type="evidence" value="ECO:0007669"/>
    <property type="project" value="TreeGrafter"/>
</dbReference>
<evidence type="ECO:0000256" key="4">
    <source>
        <dbReference type="PROSITE-ProRule" id="PRU00023"/>
    </source>
</evidence>
<dbReference type="EMBL" id="JADGJW010001308">
    <property type="protein sequence ID" value="KAJ3204370.1"/>
    <property type="molecule type" value="Genomic_DNA"/>
</dbReference>
<feature type="domain" description="RMT2" evidence="5">
    <location>
        <begin position="110"/>
        <end position="328"/>
    </location>
</feature>
<dbReference type="Proteomes" id="UP001211065">
    <property type="component" value="Unassembled WGS sequence"/>
</dbReference>
<dbReference type="GO" id="GO:0005737">
    <property type="term" value="C:cytoplasm"/>
    <property type="evidence" value="ECO:0007669"/>
    <property type="project" value="TreeGrafter"/>
</dbReference>
<dbReference type="AlphaFoldDB" id="A0AAD5XX46"/>
<keyword evidence="3" id="KW-0949">S-adenosyl-L-methionine</keyword>